<name>A0A4Y7TBI9_COPMI</name>
<accession>A0A4Y7TBI9</accession>
<dbReference type="AlphaFoldDB" id="A0A4Y7TBI9"/>
<sequence length="173" mass="18949">MAFTQAHGFKFDTLNIDHHEHSHSHTHMHHPTPTLALPLDPMQLLRDARAIEATHTSTTAAYAPKCRPGSRTKVIQDVMDWITTSTVRMSPSGSQTSILWFHGPAGGGKTCIMREKMGLLTASYFFSTGAAGLDNETSFVATIAWQSVKSGTMRAEMSQAILENPDLLKESPV</sequence>
<dbReference type="Proteomes" id="UP000298030">
    <property type="component" value="Unassembled WGS sequence"/>
</dbReference>
<evidence type="ECO:0000313" key="2">
    <source>
        <dbReference type="Proteomes" id="UP000298030"/>
    </source>
</evidence>
<reference evidence="1 2" key="1">
    <citation type="journal article" date="2019" name="Nat. Ecol. Evol.">
        <title>Megaphylogeny resolves global patterns of mushroom evolution.</title>
        <authorList>
            <person name="Varga T."/>
            <person name="Krizsan K."/>
            <person name="Foldi C."/>
            <person name="Dima B."/>
            <person name="Sanchez-Garcia M."/>
            <person name="Sanchez-Ramirez S."/>
            <person name="Szollosi G.J."/>
            <person name="Szarkandi J.G."/>
            <person name="Papp V."/>
            <person name="Albert L."/>
            <person name="Andreopoulos W."/>
            <person name="Angelini C."/>
            <person name="Antonin V."/>
            <person name="Barry K.W."/>
            <person name="Bougher N.L."/>
            <person name="Buchanan P."/>
            <person name="Buyck B."/>
            <person name="Bense V."/>
            <person name="Catcheside P."/>
            <person name="Chovatia M."/>
            <person name="Cooper J."/>
            <person name="Damon W."/>
            <person name="Desjardin D."/>
            <person name="Finy P."/>
            <person name="Geml J."/>
            <person name="Haridas S."/>
            <person name="Hughes K."/>
            <person name="Justo A."/>
            <person name="Karasinski D."/>
            <person name="Kautmanova I."/>
            <person name="Kiss B."/>
            <person name="Kocsube S."/>
            <person name="Kotiranta H."/>
            <person name="LaButti K.M."/>
            <person name="Lechner B.E."/>
            <person name="Liimatainen K."/>
            <person name="Lipzen A."/>
            <person name="Lukacs Z."/>
            <person name="Mihaltcheva S."/>
            <person name="Morgado L.N."/>
            <person name="Niskanen T."/>
            <person name="Noordeloos M.E."/>
            <person name="Ohm R.A."/>
            <person name="Ortiz-Santana B."/>
            <person name="Ovrebo C."/>
            <person name="Racz N."/>
            <person name="Riley R."/>
            <person name="Savchenko A."/>
            <person name="Shiryaev A."/>
            <person name="Soop K."/>
            <person name="Spirin V."/>
            <person name="Szebenyi C."/>
            <person name="Tomsovsky M."/>
            <person name="Tulloss R.E."/>
            <person name="Uehling J."/>
            <person name="Grigoriev I.V."/>
            <person name="Vagvolgyi C."/>
            <person name="Papp T."/>
            <person name="Martin F.M."/>
            <person name="Miettinen O."/>
            <person name="Hibbett D.S."/>
            <person name="Nagy L.G."/>
        </authorList>
    </citation>
    <scope>NUCLEOTIDE SEQUENCE [LARGE SCALE GENOMIC DNA]</scope>
    <source>
        <strain evidence="1 2">FP101781</strain>
    </source>
</reference>
<dbReference type="STRING" id="71717.A0A4Y7TBI9"/>
<dbReference type="SUPFAM" id="SSF52540">
    <property type="entry name" value="P-loop containing nucleoside triphosphate hydrolases"/>
    <property type="match status" value="1"/>
</dbReference>
<protein>
    <recommendedName>
        <fullName evidence="3">Parvovirus non-structural protein 1 helicase domain-containing protein</fullName>
    </recommendedName>
</protein>
<evidence type="ECO:0008006" key="3">
    <source>
        <dbReference type="Google" id="ProtNLM"/>
    </source>
</evidence>
<keyword evidence="2" id="KW-1185">Reference proteome</keyword>
<evidence type="ECO:0000313" key="1">
    <source>
        <dbReference type="EMBL" id="TEB30942.1"/>
    </source>
</evidence>
<dbReference type="EMBL" id="QPFP01000021">
    <property type="protein sequence ID" value="TEB30942.1"/>
    <property type="molecule type" value="Genomic_DNA"/>
</dbReference>
<dbReference type="OrthoDB" id="4760524at2759"/>
<gene>
    <name evidence="1" type="ORF">FA13DRAFT_1688564</name>
</gene>
<organism evidence="1 2">
    <name type="scientific">Coprinellus micaceus</name>
    <name type="common">Glistening ink-cap mushroom</name>
    <name type="synonym">Coprinus micaceus</name>
    <dbReference type="NCBI Taxonomy" id="71717"/>
    <lineage>
        <taxon>Eukaryota</taxon>
        <taxon>Fungi</taxon>
        <taxon>Dikarya</taxon>
        <taxon>Basidiomycota</taxon>
        <taxon>Agaricomycotina</taxon>
        <taxon>Agaricomycetes</taxon>
        <taxon>Agaricomycetidae</taxon>
        <taxon>Agaricales</taxon>
        <taxon>Agaricineae</taxon>
        <taxon>Psathyrellaceae</taxon>
        <taxon>Coprinellus</taxon>
    </lineage>
</organism>
<dbReference type="InterPro" id="IPR027417">
    <property type="entry name" value="P-loop_NTPase"/>
</dbReference>
<proteinExistence type="predicted"/>
<comment type="caution">
    <text evidence="1">The sequence shown here is derived from an EMBL/GenBank/DDBJ whole genome shotgun (WGS) entry which is preliminary data.</text>
</comment>